<accession>X1IKS0</accession>
<dbReference type="EMBL" id="BARU01029421">
    <property type="protein sequence ID" value="GAH66714.1"/>
    <property type="molecule type" value="Genomic_DNA"/>
</dbReference>
<dbReference type="GO" id="GO:0004065">
    <property type="term" value="F:arylsulfatase activity"/>
    <property type="evidence" value="ECO:0007669"/>
    <property type="project" value="TreeGrafter"/>
</dbReference>
<gene>
    <name evidence="6" type="ORF">S03H2_46803</name>
</gene>
<protein>
    <recommendedName>
        <fullName evidence="5">Sulfatase N-terminal domain-containing protein</fullName>
    </recommendedName>
</protein>
<dbReference type="InterPro" id="IPR000917">
    <property type="entry name" value="Sulfatase_N"/>
</dbReference>
<evidence type="ECO:0000256" key="1">
    <source>
        <dbReference type="ARBA" id="ARBA00008779"/>
    </source>
</evidence>
<keyword evidence="2" id="KW-0479">Metal-binding</keyword>
<dbReference type="Pfam" id="PF00884">
    <property type="entry name" value="Sulfatase"/>
    <property type="match status" value="1"/>
</dbReference>
<feature type="non-terminal residue" evidence="6">
    <location>
        <position position="266"/>
    </location>
</feature>
<sequence length="266" mass="30733">ILIMTDQHRGDCLGCDGHPVCETPNLDELARRGARFPHAYTAMPSCIPARTSLFTGMSQWSHGQLSMVGRIEREYPHTLAEELSAAGYQTRAVGKMHVFPQRKLWGFHHVLLDESSRRETPGFVSDYHRWFEANKEGSYGYRDHGIDWNSWMARPSHLPEHLHATNWTAMEGSNFIETRDPTKPFFLFLSFCRPHSPYDPPQHYFDRYDRRDDLPEVPVGDWADIYAHLEHSEDSVNAHRARRSPVETQRARAAYYGSVTHIDAQI</sequence>
<evidence type="ECO:0000313" key="6">
    <source>
        <dbReference type="EMBL" id="GAH66714.1"/>
    </source>
</evidence>
<dbReference type="PANTHER" id="PTHR42693:SF33">
    <property type="entry name" value="ARYLSULFATASE"/>
    <property type="match status" value="1"/>
</dbReference>
<evidence type="ECO:0000256" key="4">
    <source>
        <dbReference type="ARBA" id="ARBA00022837"/>
    </source>
</evidence>
<dbReference type="InterPro" id="IPR017850">
    <property type="entry name" value="Alkaline_phosphatase_core_sf"/>
</dbReference>
<feature type="non-terminal residue" evidence="6">
    <location>
        <position position="1"/>
    </location>
</feature>
<proteinExistence type="inferred from homology"/>
<dbReference type="PROSITE" id="PS00149">
    <property type="entry name" value="SULFATASE_2"/>
    <property type="match status" value="1"/>
</dbReference>
<comment type="similarity">
    <text evidence="1">Belongs to the sulfatase family.</text>
</comment>
<feature type="domain" description="Sulfatase N-terminal" evidence="5">
    <location>
        <begin position="1"/>
        <end position="266"/>
    </location>
</feature>
<dbReference type="InterPro" id="IPR024607">
    <property type="entry name" value="Sulfatase_CS"/>
</dbReference>
<dbReference type="SUPFAM" id="SSF53649">
    <property type="entry name" value="Alkaline phosphatase-like"/>
    <property type="match status" value="1"/>
</dbReference>
<comment type="caution">
    <text evidence="6">The sequence shown here is derived from an EMBL/GenBank/DDBJ whole genome shotgun (WGS) entry which is preliminary data.</text>
</comment>
<dbReference type="InterPro" id="IPR050738">
    <property type="entry name" value="Sulfatase"/>
</dbReference>
<dbReference type="PANTHER" id="PTHR42693">
    <property type="entry name" value="ARYLSULFATASE FAMILY MEMBER"/>
    <property type="match status" value="1"/>
</dbReference>
<name>X1IKS0_9ZZZZ</name>
<dbReference type="GO" id="GO:0046872">
    <property type="term" value="F:metal ion binding"/>
    <property type="evidence" value="ECO:0007669"/>
    <property type="project" value="UniProtKB-KW"/>
</dbReference>
<organism evidence="6">
    <name type="scientific">marine sediment metagenome</name>
    <dbReference type="NCBI Taxonomy" id="412755"/>
    <lineage>
        <taxon>unclassified sequences</taxon>
        <taxon>metagenomes</taxon>
        <taxon>ecological metagenomes</taxon>
    </lineage>
</organism>
<reference evidence="6" key="1">
    <citation type="journal article" date="2014" name="Front. Microbiol.">
        <title>High frequency of phylogenetically diverse reductive dehalogenase-homologous genes in deep subseafloor sedimentary metagenomes.</title>
        <authorList>
            <person name="Kawai M."/>
            <person name="Futagami T."/>
            <person name="Toyoda A."/>
            <person name="Takaki Y."/>
            <person name="Nishi S."/>
            <person name="Hori S."/>
            <person name="Arai W."/>
            <person name="Tsubouchi T."/>
            <person name="Morono Y."/>
            <person name="Uchiyama I."/>
            <person name="Ito T."/>
            <person name="Fujiyama A."/>
            <person name="Inagaki F."/>
            <person name="Takami H."/>
        </authorList>
    </citation>
    <scope>NUCLEOTIDE SEQUENCE</scope>
    <source>
        <strain evidence="6">Expedition CK06-06</strain>
    </source>
</reference>
<evidence type="ECO:0000256" key="3">
    <source>
        <dbReference type="ARBA" id="ARBA00022801"/>
    </source>
</evidence>
<keyword evidence="3" id="KW-0378">Hydrolase</keyword>
<evidence type="ECO:0000259" key="5">
    <source>
        <dbReference type="Pfam" id="PF00884"/>
    </source>
</evidence>
<dbReference type="AlphaFoldDB" id="X1IKS0"/>
<keyword evidence="4" id="KW-0106">Calcium</keyword>
<evidence type="ECO:0000256" key="2">
    <source>
        <dbReference type="ARBA" id="ARBA00022723"/>
    </source>
</evidence>
<dbReference type="Gene3D" id="3.40.720.10">
    <property type="entry name" value="Alkaline Phosphatase, subunit A"/>
    <property type="match status" value="1"/>
</dbReference>